<evidence type="ECO:0000256" key="1">
    <source>
        <dbReference type="SAM" id="Phobius"/>
    </source>
</evidence>
<feature type="transmembrane region" description="Helical" evidence="1">
    <location>
        <begin position="85"/>
        <end position="105"/>
    </location>
</feature>
<gene>
    <name evidence="2" type="ORF">AOQ71_06745</name>
</gene>
<organism evidence="2 3">
    <name type="scientific">Bradyrhizobium manausense</name>
    <dbReference type="NCBI Taxonomy" id="989370"/>
    <lineage>
        <taxon>Bacteria</taxon>
        <taxon>Pseudomonadati</taxon>
        <taxon>Pseudomonadota</taxon>
        <taxon>Alphaproteobacteria</taxon>
        <taxon>Hyphomicrobiales</taxon>
        <taxon>Nitrobacteraceae</taxon>
        <taxon>Bradyrhizobium</taxon>
    </lineage>
</organism>
<accession>A0A0R3E7R6</accession>
<sequence length="179" mass="18907">MGGAVMSADPLHEPGMQIKMSTSRITAMTDLTNELAARFARQKVALLWSVCGLGNTIYAVIQILTWVDHQIDSSGTAPTAFDATALWYFGVACSIWIIPALLPLVTARRAAILGSLLLGSFLMVASVAGGVFDGMRDGLHIAATAIIAVALPGVYAAHASWRLLRVTEVPATLAKESDI</sequence>
<dbReference type="AlphaFoldDB" id="A0A0R3E7R6"/>
<feature type="transmembrane region" description="Helical" evidence="1">
    <location>
        <begin position="112"/>
        <end position="132"/>
    </location>
</feature>
<reference evidence="2 3" key="1">
    <citation type="submission" date="2015-09" db="EMBL/GenBank/DDBJ databases">
        <title>Draft Genome Sequence of Bradyrhizobium manausense Strain BR 3351T, a Novel Symbiotic Nitrogen-Fixing Alphaproteobacterium Isolated from Brazilian Amazon Rain Forest.</title>
        <authorList>
            <person name="De Araujo J.L."/>
            <person name="Zilli J.E."/>
        </authorList>
    </citation>
    <scope>NUCLEOTIDE SEQUENCE [LARGE SCALE GENOMIC DNA]</scope>
    <source>
        <strain evidence="2 3">BR3351</strain>
    </source>
</reference>
<evidence type="ECO:0000313" key="2">
    <source>
        <dbReference type="EMBL" id="KRQ15948.1"/>
    </source>
</evidence>
<proteinExistence type="predicted"/>
<protein>
    <submittedName>
        <fullName evidence="2">Uncharacterized protein</fullName>
    </submittedName>
</protein>
<name>A0A0R3E7R6_9BRAD</name>
<feature type="transmembrane region" description="Helical" evidence="1">
    <location>
        <begin position="45"/>
        <end position="65"/>
    </location>
</feature>
<keyword evidence="1" id="KW-0812">Transmembrane</keyword>
<dbReference type="STRING" id="989370.AOQ71_06745"/>
<dbReference type="EMBL" id="LJYG01000030">
    <property type="protein sequence ID" value="KRQ15948.1"/>
    <property type="molecule type" value="Genomic_DNA"/>
</dbReference>
<dbReference type="Proteomes" id="UP000051936">
    <property type="component" value="Unassembled WGS sequence"/>
</dbReference>
<comment type="caution">
    <text evidence="2">The sequence shown here is derived from an EMBL/GenBank/DDBJ whole genome shotgun (WGS) entry which is preliminary data.</text>
</comment>
<keyword evidence="1" id="KW-0472">Membrane</keyword>
<keyword evidence="3" id="KW-1185">Reference proteome</keyword>
<evidence type="ECO:0000313" key="3">
    <source>
        <dbReference type="Proteomes" id="UP000051936"/>
    </source>
</evidence>
<keyword evidence="1" id="KW-1133">Transmembrane helix</keyword>
<feature type="transmembrane region" description="Helical" evidence="1">
    <location>
        <begin position="138"/>
        <end position="157"/>
    </location>
</feature>